<evidence type="ECO:0000259" key="1">
    <source>
        <dbReference type="PROSITE" id="PS50013"/>
    </source>
</evidence>
<dbReference type="OrthoDB" id="433924at2759"/>
<dbReference type="InterPro" id="IPR016197">
    <property type="entry name" value="Chromo-like_dom_sf"/>
</dbReference>
<dbReference type="Proteomes" id="UP000717585">
    <property type="component" value="Unassembled WGS sequence"/>
</dbReference>
<dbReference type="EMBL" id="JAHDYR010000009">
    <property type="protein sequence ID" value="KAG9395703.1"/>
    <property type="molecule type" value="Genomic_DNA"/>
</dbReference>
<accession>A0A8J6B4U0</accession>
<sequence>MVKDSLPNNQYALQAFSGRAELVSHVHRLRRFHRSFLTEEEISELAKFDDDDELYVVESVVSHSTDEDGNIVFRLRWSGYEPEEDTYQCYDEDVRGNEQVESYIDAHKLRGKLFGEDGGVVIS</sequence>
<dbReference type="PROSITE" id="PS50013">
    <property type="entry name" value="CHROMO_2"/>
    <property type="match status" value="1"/>
</dbReference>
<protein>
    <submittedName>
        <fullName evidence="2">Chromo (CHRromatin Organization MOdifier) domain</fullName>
    </submittedName>
</protein>
<gene>
    <name evidence="2" type="ORF">J8273_2907</name>
</gene>
<dbReference type="AlphaFoldDB" id="A0A8J6B4U0"/>
<reference evidence="2" key="1">
    <citation type="submission" date="2021-05" db="EMBL/GenBank/DDBJ databases">
        <title>A free-living protist that lacks canonical eukaryotic 1 DNA replication and segregation systems.</title>
        <authorList>
            <person name="Salas-Leiva D.E."/>
            <person name="Tromer E.C."/>
            <person name="Curtis B.A."/>
            <person name="Jerlstrom-Hultqvist J."/>
            <person name="Kolisko M."/>
            <person name="Yi Z."/>
            <person name="Salas-Leiva J.S."/>
            <person name="Gallot-Lavallee L."/>
            <person name="Kops G.J.P.L."/>
            <person name="Archibald J.M."/>
            <person name="Simpson A.G.B."/>
            <person name="Roger A.J."/>
        </authorList>
    </citation>
    <scope>NUCLEOTIDE SEQUENCE</scope>
    <source>
        <strain evidence="2">BICM</strain>
    </source>
</reference>
<dbReference type="InterPro" id="IPR000953">
    <property type="entry name" value="Chromo/chromo_shadow_dom"/>
</dbReference>
<evidence type="ECO:0000313" key="3">
    <source>
        <dbReference type="Proteomes" id="UP000717585"/>
    </source>
</evidence>
<dbReference type="SUPFAM" id="SSF54160">
    <property type="entry name" value="Chromo domain-like"/>
    <property type="match status" value="1"/>
</dbReference>
<evidence type="ECO:0000313" key="2">
    <source>
        <dbReference type="EMBL" id="KAG9395703.1"/>
    </source>
</evidence>
<proteinExistence type="predicted"/>
<dbReference type="Pfam" id="PF00385">
    <property type="entry name" value="Chromo"/>
    <property type="match status" value="1"/>
</dbReference>
<keyword evidence="3" id="KW-1185">Reference proteome</keyword>
<dbReference type="CDD" id="cd00024">
    <property type="entry name" value="CD_CSD"/>
    <property type="match status" value="1"/>
</dbReference>
<feature type="domain" description="Chromo" evidence="1">
    <location>
        <begin position="55"/>
        <end position="88"/>
    </location>
</feature>
<organism evidence="2 3">
    <name type="scientific">Carpediemonas membranifera</name>
    <dbReference type="NCBI Taxonomy" id="201153"/>
    <lineage>
        <taxon>Eukaryota</taxon>
        <taxon>Metamonada</taxon>
        <taxon>Carpediemonas-like organisms</taxon>
        <taxon>Carpediemonas</taxon>
    </lineage>
</organism>
<comment type="caution">
    <text evidence="2">The sequence shown here is derived from an EMBL/GenBank/DDBJ whole genome shotgun (WGS) entry which is preliminary data.</text>
</comment>
<name>A0A8J6B4U0_9EUKA</name>
<dbReference type="InterPro" id="IPR023780">
    <property type="entry name" value="Chromo_domain"/>
</dbReference>
<dbReference type="Gene3D" id="2.40.50.40">
    <property type="match status" value="1"/>
</dbReference>